<name>A0A5E4XN54_9BURK</name>
<dbReference type="EMBL" id="CABPSK010000004">
    <property type="protein sequence ID" value="VVE37720.1"/>
    <property type="molecule type" value="Genomic_DNA"/>
</dbReference>
<dbReference type="SUPFAM" id="SSF53474">
    <property type="entry name" value="alpha/beta-Hydrolases"/>
    <property type="match status" value="1"/>
</dbReference>
<organism evidence="1 2">
    <name type="scientific">Pandoraea pneumonica</name>
    <dbReference type="NCBI Taxonomy" id="2508299"/>
    <lineage>
        <taxon>Bacteria</taxon>
        <taxon>Pseudomonadati</taxon>
        <taxon>Pseudomonadota</taxon>
        <taxon>Betaproteobacteria</taxon>
        <taxon>Burkholderiales</taxon>
        <taxon>Burkholderiaceae</taxon>
        <taxon>Pandoraea</taxon>
    </lineage>
</organism>
<reference evidence="1 2" key="1">
    <citation type="submission" date="2019-08" db="EMBL/GenBank/DDBJ databases">
        <authorList>
            <person name="Peeters C."/>
        </authorList>
    </citation>
    <scope>NUCLEOTIDE SEQUENCE [LARGE SCALE GENOMIC DNA]</scope>
    <source>
        <strain evidence="1 2">LMG 31114</strain>
    </source>
</reference>
<protein>
    <recommendedName>
        <fullName evidence="3">Alpha/beta hydrolase</fullName>
    </recommendedName>
</protein>
<evidence type="ECO:0000313" key="1">
    <source>
        <dbReference type="EMBL" id="VVE37720.1"/>
    </source>
</evidence>
<evidence type="ECO:0008006" key="3">
    <source>
        <dbReference type="Google" id="ProtNLM"/>
    </source>
</evidence>
<sequence length="267" mass="28598">MRLPNAKLAKLAKLAILWVIALVLPVFARAADGFVHIDTGRADAYVPVYAMEKPNATATVILLPGGDSGTGRLSNGQPGSMNFLVRSRQLFADEGFNVLVMFRASDLRTLDFPERISSEHVKEISNVIDYAPQTFGKPVWLVGTSRGTVSATAAAIALGKAHIAGLVLTSSVTNRKVGAIGAQDIEKIVMPTLVLHHKFDACPICVPSQAEALIGELKNAPAKKFILVDGGGPPKGDPCEAQHWHGYPNVEPQTVHLIADWIRNPSN</sequence>
<dbReference type="AlphaFoldDB" id="A0A5E4XN54"/>
<dbReference type="InterPro" id="IPR029058">
    <property type="entry name" value="AB_hydrolase_fold"/>
</dbReference>
<gene>
    <name evidence="1" type="ORF">PPN31114_03991</name>
</gene>
<accession>A0A5E4XN54</accession>
<dbReference type="Proteomes" id="UP000366945">
    <property type="component" value="Unassembled WGS sequence"/>
</dbReference>
<dbReference type="OrthoDB" id="9146575at2"/>
<dbReference type="GeneID" id="300405984"/>
<evidence type="ECO:0000313" key="2">
    <source>
        <dbReference type="Proteomes" id="UP000366945"/>
    </source>
</evidence>
<keyword evidence="2" id="KW-1185">Reference proteome</keyword>
<proteinExistence type="predicted"/>
<dbReference type="RefSeq" id="WP_150681232.1">
    <property type="nucleotide sequence ID" value="NZ_CABPSK010000004.1"/>
</dbReference>
<dbReference type="Gene3D" id="3.40.50.1820">
    <property type="entry name" value="alpha/beta hydrolase"/>
    <property type="match status" value="1"/>
</dbReference>